<evidence type="ECO:0000256" key="1">
    <source>
        <dbReference type="ARBA" id="ARBA00022737"/>
    </source>
</evidence>
<reference evidence="4" key="1">
    <citation type="submission" date="2016-11" db="UniProtKB">
        <authorList>
            <consortium name="WormBaseParasite"/>
        </authorList>
    </citation>
    <scope>IDENTIFICATION</scope>
</reference>
<feature type="compositionally biased region" description="Pro residues" evidence="2">
    <location>
        <begin position="829"/>
        <end position="840"/>
    </location>
</feature>
<keyword evidence="1" id="KW-0677">Repeat</keyword>
<protein>
    <submittedName>
        <fullName evidence="4">Muscle M-line assembly protein unc-89</fullName>
    </submittedName>
</protein>
<feature type="region of interest" description="Disordered" evidence="2">
    <location>
        <begin position="829"/>
        <end position="957"/>
    </location>
</feature>
<feature type="compositionally biased region" description="Basic residues" evidence="2">
    <location>
        <begin position="226"/>
        <end position="244"/>
    </location>
</feature>
<dbReference type="WBParaSite" id="BXY_0913000.1">
    <property type="protein sequence ID" value="BXY_0913000.1"/>
    <property type="gene ID" value="BXY_0913000"/>
</dbReference>
<feature type="region of interest" description="Disordered" evidence="2">
    <location>
        <begin position="178"/>
        <end position="296"/>
    </location>
</feature>
<sequence length="1124" mass="122837">MVLLRWAYKNATRQRLQAMDEEARQEAICRGQAELYMLVAALLQRLTNLASKHPSKAPDDHRCCNHNLSAPDQVKVIEDTIAALKKKKSKENGEILPQKEDGLPLEGSDYHKIERQVHFEAPRSQQITNIVLAKDKVQGLQRLKNMREGGDNNDVTVITVQETDSIVGEEKLKPTPQKLLIGSSAAGSTTSTGSSTVSSTTSVTSDISDQDTSAPSQPLEYVAPQRRLKNKEKSKRESHKKKRVSPVVDKTQEGDEIDAYPKVKKPKKKSSPEKRREKKVEDDDGSYRAREDATESTTLYDVEEEVEKAKKKIKVKPKTLAGYVNAIAANSKQPPRPERKDVVMVNEEKKGKFKTIKVRPELVAGMVNRIAESHLVDKFPTKSHRKDVLLERETERSPKRITVKPKTLAGVVHYIAEAAPQGSKPVDKKHRLVYDEEDESSEDYTATLRKNLEEKEEIQGESSEWSDVVEESDETGYTTATSTVSPQGSNEKSSPESTKSPANTPIEDDSVENLKSPSGRNRRFNAGLSMDFCDLMNSSPIIGQVIPSTELDSPYWRADPRRRMETIQEERRATPKPLPLAQSINEVKALSRPKGNQNPSYDRTRLDEVYRQAAGASLNSTLPSLTSLNLPRKSPAKNNSPFAIPQKHCAKVDSIGDPTFYQVIPSTKKTRGLTPISAILLFLQFINGIPSDPSFSHPSAMLYKAIGGATILVASATIMIQIVLFPLVQQQTERMHLMFESRLKRFHHDSRVFDDQLNQLRSIISASGGRPRRQLGHNHCPPPVAGAPGLPGLPGEDGEEGNPGFDGPAGLDAQTLLMEEARKCVICPAGPPGPIGPPGPQGYQGRSGGKGKPGDPGKDGTDGEQGPEGFKGHSGQPGKQGKKGTDGRPAQGGTGPPGPKGVKGSVGPTGPQGTRGKRNYVYGPPGPEGKHGPRGYDGLEGKPGSRGEKGPKGEAGLNAKFCPCPGELKNGKPKSGLLPPPVAHPLQPQAQVQREPVQQTEAPVQPTSPTPEPVRQSRLHDNELSAPPAPTGRTFAAPMAESILSAAAPAEPAAPAPRKDYEDFYPNYDQAQNKRPEYDEEHVDQQADQVIEDNQENNQGTPEAEVVTTTQRRFVYVTKRPRHP</sequence>
<feature type="compositionally biased region" description="Low complexity" evidence="2">
    <location>
        <begin position="183"/>
        <end position="205"/>
    </location>
</feature>
<feature type="compositionally biased region" description="Polar residues" evidence="2">
    <location>
        <begin position="206"/>
        <end position="216"/>
    </location>
</feature>
<evidence type="ECO:0000313" key="3">
    <source>
        <dbReference type="Proteomes" id="UP000095284"/>
    </source>
</evidence>
<feature type="compositionally biased region" description="Basic and acidic residues" evidence="2">
    <location>
        <begin position="852"/>
        <end position="861"/>
    </location>
</feature>
<accession>A0A1I7S7Y7</accession>
<organism evidence="3 4">
    <name type="scientific">Bursaphelenchus xylophilus</name>
    <name type="common">Pinewood nematode worm</name>
    <name type="synonym">Aphelenchoides xylophilus</name>
    <dbReference type="NCBI Taxonomy" id="6326"/>
    <lineage>
        <taxon>Eukaryota</taxon>
        <taxon>Metazoa</taxon>
        <taxon>Ecdysozoa</taxon>
        <taxon>Nematoda</taxon>
        <taxon>Chromadorea</taxon>
        <taxon>Rhabditida</taxon>
        <taxon>Tylenchina</taxon>
        <taxon>Tylenchomorpha</taxon>
        <taxon>Aphelenchoidea</taxon>
        <taxon>Aphelenchoididae</taxon>
        <taxon>Bursaphelenchus</taxon>
    </lineage>
</organism>
<feature type="compositionally biased region" description="Basic and acidic residues" evidence="2">
    <location>
        <begin position="937"/>
        <end position="952"/>
    </location>
</feature>
<feature type="compositionally biased region" description="Polar residues" evidence="2">
    <location>
        <begin position="988"/>
        <end position="1005"/>
    </location>
</feature>
<feature type="region of interest" description="Disordered" evidence="2">
    <location>
        <begin position="1046"/>
        <end position="1124"/>
    </location>
</feature>
<proteinExistence type="predicted"/>
<feature type="region of interest" description="Disordered" evidence="2">
    <location>
        <begin position="767"/>
        <end position="811"/>
    </location>
</feature>
<evidence type="ECO:0000313" key="4">
    <source>
        <dbReference type="WBParaSite" id="BXY_0913000.1"/>
    </source>
</evidence>
<dbReference type="PANTHER" id="PTHR24637:SF421">
    <property type="entry name" value="CUTICLE COLLAGEN DPY-2"/>
    <property type="match status" value="1"/>
</dbReference>
<feature type="region of interest" description="Disordered" evidence="2">
    <location>
        <begin position="453"/>
        <end position="522"/>
    </location>
</feature>
<dbReference type="InterPro" id="IPR008160">
    <property type="entry name" value="Collagen"/>
</dbReference>
<dbReference type="AlphaFoldDB" id="A0A1I7S7Y7"/>
<feature type="compositionally biased region" description="Basic and acidic residues" evidence="2">
    <location>
        <begin position="270"/>
        <end position="293"/>
    </location>
</feature>
<name>A0A1I7S7Y7_BURXY</name>
<evidence type="ECO:0000256" key="2">
    <source>
        <dbReference type="SAM" id="MobiDB-lite"/>
    </source>
</evidence>
<dbReference type="Proteomes" id="UP000095284">
    <property type="component" value="Unplaced"/>
</dbReference>
<feature type="region of interest" description="Disordered" evidence="2">
    <location>
        <begin position="970"/>
        <end position="1034"/>
    </location>
</feature>
<feature type="compositionally biased region" description="Polar residues" evidence="2">
    <location>
        <begin position="475"/>
        <end position="503"/>
    </location>
</feature>
<feature type="compositionally biased region" description="Low complexity" evidence="2">
    <location>
        <begin position="900"/>
        <end position="911"/>
    </location>
</feature>
<dbReference type="eggNOG" id="KOG3544">
    <property type="taxonomic scope" value="Eukaryota"/>
</dbReference>
<feature type="compositionally biased region" description="Polar residues" evidence="2">
    <location>
        <begin position="1096"/>
        <end position="1112"/>
    </location>
</feature>
<dbReference type="PANTHER" id="PTHR24637">
    <property type="entry name" value="COLLAGEN"/>
    <property type="match status" value="1"/>
</dbReference>
<dbReference type="Pfam" id="PF01391">
    <property type="entry name" value="Collagen"/>
    <property type="match status" value="1"/>
</dbReference>